<feature type="region of interest" description="Disordered" evidence="1">
    <location>
        <begin position="61"/>
        <end position="139"/>
    </location>
</feature>
<evidence type="ECO:0000313" key="4">
    <source>
        <dbReference type="Proteomes" id="UP000604046"/>
    </source>
</evidence>
<dbReference type="InterPro" id="IPR007201">
    <property type="entry name" value="Mei2-like_Rrm_C"/>
</dbReference>
<dbReference type="GO" id="GO:0003676">
    <property type="term" value="F:nucleic acid binding"/>
    <property type="evidence" value="ECO:0007669"/>
    <property type="project" value="InterPro"/>
</dbReference>
<feature type="domain" description="Mei2-like C-terminal RNA recognition motif" evidence="2">
    <location>
        <begin position="196"/>
        <end position="293"/>
    </location>
</feature>
<dbReference type="InterPro" id="IPR035979">
    <property type="entry name" value="RBD_domain_sf"/>
</dbReference>
<dbReference type="AlphaFoldDB" id="A0A812QJK4"/>
<protein>
    <submittedName>
        <fullName evidence="3">ML3 protein</fullName>
    </submittedName>
</protein>
<comment type="caution">
    <text evidence="3">The sequence shown here is derived from an EMBL/GenBank/DDBJ whole genome shotgun (WGS) entry which is preliminary data.</text>
</comment>
<evidence type="ECO:0000256" key="1">
    <source>
        <dbReference type="SAM" id="MobiDB-lite"/>
    </source>
</evidence>
<dbReference type="Pfam" id="PF04059">
    <property type="entry name" value="RRM_2"/>
    <property type="match status" value="1"/>
</dbReference>
<accession>A0A812QJK4</accession>
<sequence length="342" mass="37246">MAASVLKLPLPAEGSEKIVVKKTFLEVEEDLTPQGLPASYNSDSVVWARFTRQISSCSDNCEDGQAQLGDEPVQEEEEQDSKDEAEGFDKTLPKLLGNVSMMTVSTDDKDSCSSASDGSPPSATGTRPDLGPAPSEEAVDEATAKAMHAAAAALDAAGISRQSLDHLLNHLSTSVPAPQPVKLLPALPAPGPRAPRTTVMLRNLPNNYTRNMVCTMLDKEGFKGSYDFMYLPIDFRSKANLGYAFINLVDEPKVQLLWQIFDGYTKWVLPSAKVCSVSWSGPHQGQQAHIDRYRDSPIMHGSVPDEFKPAIFAQGRCRSFSFVACQLPIPLLKEPPRAIQKN</sequence>
<dbReference type="SUPFAM" id="SSF54928">
    <property type="entry name" value="RNA-binding domain, RBD"/>
    <property type="match status" value="1"/>
</dbReference>
<reference evidence="3" key="1">
    <citation type="submission" date="2021-02" db="EMBL/GenBank/DDBJ databases">
        <authorList>
            <person name="Dougan E. K."/>
            <person name="Rhodes N."/>
            <person name="Thang M."/>
            <person name="Chan C."/>
        </authorList>
    </citation>
    <scope>NUCLEOTIDE SEQUENCE</scope>
</reference>
<gene>
    <name evidence="3" type="primary">ML3</name>
    <name evidence="3" type="ORF">SNAT2548_LOCUS21034</name>
</gene>
<proteinExistence type="predicted"/>
<dbReference type="OrthoDB" id="417481at2759"/>
<dbReference type="Proteomes" id="UP000604046">
    <property type="component" value="Unassembled WGS sequence"/>
</dbReference>
<organism evidence="3 4">
    <name type="scientific">Symbiodinium natans</name>
    <dbReference type="NCBI Taxonomy" id="878477"/>
    <lineage>
        <taxon>Eukaryota</taxon>
        <taxon>Sar</taxon>
        <taxon>Alveolata</taxon>
        <taxon>Dinophyceae</taxon>
        <taxon>Suessiales</taxon>
        <taxon>Symbiodiniaceae</taxon>
        <taxon>Symbiodinium</taxon>
    </lineage>
</organism>
<keyword evidence="4" id="KW-1185">Reference proteome</keyword>
<evidence type="ECO:0000259" key="2">
    <source>
        <dbReference type="Pfam" id="PF04059"/>
    </source>
</evidence>
<feature type="compositionally biased region" description="Low complexity" evidence="1">
    <location>
        <begin position="112"/>
        <end position="125"/>
    </location>
</feature>
<name>A0A812QJK4_9DINO</name>
<evidence type="ECO:0000313" key="3">
    <source>
        <dbReference type="EMBL" id="CAE7385667.1"/>
    </source>
</evidence>
<dbReference type="CDD" id="cd12277">
    <property type="entry name" value="RRM3_MEI2_EAR1_like"/>
    <property type="match status" value="1"/>
</dbReference>
<feature type="compositionally biased region" description="Basic and acidic residues" evidence="1">
    <location>
        <begin position="82"/>
        <end position="92"/>
    </location>
</feature>
<dbReference type="EMBL" id="CAJNDS010002234">
    <property type="protein sequence ID" value="CAE7385667.1"/>
    <property type="molecule type" value="Genomic_DNA"/>
</dbReference>
<feature type="compositionally biased region" description="Acidic residues" evidence="1">
    <location>
        <begin position="72"/>
        <end position="81"/>
    </location>
</feature>